<dbReference type="AlphaFoldDB" id="A0A5E4U614"/>
<gene>
    <name evidence="1" type="ORF">PMO31116_01829</name>
</gene>
<organism evidence="1 2">
    <name type="scientific">Pandoraea morbifera</name>
    <dbReference type="NCBI Taxonomy" id="2508300"/>
    <lineage>
        <taxon>Bacteria</taxon>
        <taxon>Pseudomonadati</taxon>
        <taxon>Pseudomonadota</taxon>
        <taxon>Betaproteobacteria</taxon>
        <taxon>Burkholderiales</taxon>
        <taxon>Burkholderiaceae</taxon>
        <taxon>Pandoraea</taxon>
    </lineage>
</organism>
<sequence length="82" mass="9176">MKGEPDDDIDAEIIRRIEQDLEDDSAAREHLAAGRAIYYELPGLDVIVREHPDGKIEYVDVLDDGTIVTLFSHARIGNGMHC</sequence>
<protein>
    <submittedName>
        <fullName evidence="1">Uncharacterized protein</fullName>
    </submittedName>
</protein>
<dbReference type="RefSeq" id="WP_150566422.1">
    <property type="nucleotide sequence ID" value="NZ_CABPSD010000004.1"/>
</dbReference>
<reference evidence="1 2" key="1">
    <citation type="submission" date="2019-08" db="EMBL/GenBank/DDBJ databases">
        <authorList>
            <person name="Peeters C."/>
        </authorList>
    </citation>
    <scope>NUCLEOTIDE SEQUENCE [LARGE SCALE GENOMIC DNA]</scope>
    <source>
        <strain evidence="1 2">LMG 31116</strain>
    </source>
</reference>
<proteinExistence type="predicted"/>
<dbReference type="Proteomes" id="UP000368474">
    <property type="component" value="Unassembled WGS sequence"/>
</dbReference>
<keyword evidence="2" id="KW-1185">Reference proteome</keyword>
<dbReference type="EMBL" id="CABPSD010000004">
    <property type="protein sequence ID" value="VVD95445.1"/>
    <property type="molecule type" value="Genomic_DNA"/>
</dbReference>
<evidence type="ECO:0000313" key="2">
    <source>
        <dbReference type="Proteomes" id="UP000368474"/>
    </source>
</evidence>
<name>A0A5E4U614_9BURK</name>
<accession>A0A5E4U614</accession>
<evidence type="ECO:0000313" key="1">
    <source>
        <dbReference type="EMBL" id="VVD95445.1"/>
    </source>
</evidence>